<dbReference type="AlphaFoldDB" id="A0A255EKL4"/>
<proteinExistence type="predicted"/>
<dbReference type="OrthoDB" id="3534750at2"/>
<dbReference type="EMBL" id="NMVJ01000001">
    <property type="protein sequence ID" value="OYN92079.1"/>
    <property type="molecule type" value="Genomic_DNA"/>
</dbReference>
<organism evidence="3 4">
    <name type="scientific">Parenemella sanctibonifatiensis</name>
    <dbReference type="NCBI Taxonomy" id="2016505"/>
    <lineage>
        <taxon>Bacteria</taxon>
        <taxon>Bacillati</taxon>
        <taxon>Actinomycetota</taxon>
        <taxon>Actinomycetes</taxon>
        <taxon>Propionibacteriales</taxon>
        <taxon>Propionibacteriaceae</taxon>
        <taxon>Parenemella</taxon>
    </lineage>
</organism>
<keyword evidence="3" id="KW-0858">Xylan degradation</keyword>
<evidence type="ECO:0000313" key="4">
    <source>
        <dbReference type="Proteomes" id="UP000216300"/>
    </source>
</evidence>
<comment type="caution">
    <text evidence="3">The sequence shown here is derived from an EMBL/GenBank/DDBJ whole genome shotgun (WGS) entry which is preliminary data.</text>
</comment>
<dbReference type="Proteomes" id="UP000216300">
    <property type="component" value="Unassembled WGS sequence"/>
</dbReference>
<dbReference type="Pfam" id="PF00652">
    <property type="entry name" value="Ricin_B_lectin"/>
    <property type="match status" value="1"/>
</dbReference>
<keyword evidence="3" id="KW-0119">Carbohydrate metabolism</keyword>
<feature type="domain" description="Ricin B lectin" evidence="2">
    <location>
        <begin position="40"/>
        <end position="152"/>
    </location>
</feature>
<dbReference type="Gene3D" id="2.80.10.50">
    <property type="match status" value="1"/>
</dbReference>
<reference evidence="3 4" key="1">
    <citation type="submission" date="2017-07" db="EMBL/GenBank/DDBJ databases">
        <title>Draft whole genome sequences of clinical Proprionibacteriaceae strains.</title>
        <authorList>
            <person name="Bernier A.-M."/>
            <person name="Bernard K."/>
            <person name="Domingo M.-C."/>
        </authorList>
    </citation>
    <scope>NUCLEOTIDE SEQUENCE [LARGE SCALE GENOMIC DNA]</scope>
    <source>
        <strain evidence="3 4">NML 150081</strain>
    </source>
</reference>
<dbReference type="CDD" id="cd23415">
    <property type="entry name" value="beta-trefoil_Ricin_AH"/>
    <property type="match status" value="1"/>
</dbReference>
<accession>A0A255EKL4</accession>
<dbReference type="GO" id="GO:0045493">
    <property type="term" value="P:xylan catabolic process"/>
    <property type="evidence" value="ECO:0007669"/>
    <property type="project" value="UniProtKB-KW"/>
</dbReference>
<feature type="chain" id="PRO_5038624020" evidence="1">
    <location>
        <begin position="25"/>
        <end position="155"/>
    </location>
</feature>
<keyword evidence="3" id="KW-0378">Hydrolase</keyword>
<keyword evidence="3" id="KW-0624">Polysaccharide degradation</keyword>
<feature type="signal peptide" evidence="1">
    <location>
        <begin position="1"/>
        <end position="24"/>
    </location>
</feature>
<dbReference type="GO" id="GO:0016798">
    <property type="term" value="F:hydrolase activity, acting on glycosyl bonds"/>
    <property type="evidence" value="ECO:0007669"/>
    <property type="project" value="UniProtKB-KW"/>
</dbReference>
<dbReference type="RefSeq" id="WP_094452097.1">
    <property type="nucleotide sequence ID" value="NZ_NMVJ01000001.1"/>
</dbReference>
<keyword evidence="4" id="KW-1185">Reference proteome</keyword>
<evidence type="ECO:0000313" key="3">
    <source>
        <dbReference type="EMBL" id="OYN92079.1"/>
    </source>
</evidence>
<keyword evidence="3" id="KW-0326">Glycosidase</keyword>
<evidence type="ECO:0000259" key="2">
    <source>
        <dbReference type="Pfam" id="PF00652"/>
    </source>
</evidence>
<keyword evidence="1" id="KW-0732">Signal</keyword>
<dbReference type="InterPro" id="IPR000772">
    <property type="entry name" value="Ricin_B_lectin"/>
</dbReference>
<protein>
    <submittedName>
        <fullName evidence="3">Xylanase</fullName>
    </submittedName>
</protein>
<gene>
    <name evidence="3" type="ORF">CGZ91_00730</name>
</gene>
<evidence type="ECO:0000256" key="1">
    <source>
        <dbReference type="SAM" id="SignalP"/>
    </source>
</evidence>
<dbReference type="PROSITE" id="PS50231">
    <property type="entry name" value="RICIN_B_LECTIN"/>
    <property type="match status" value="1"/>
</dbReference>
<dbReference type="SUPFAM" id="SSF50370">
    <property type="entry name" value="Ricin B-like lectins"/>
    <property type="match status" value="1"/>
</dbReference>
<name>A0A255EKL4_9ACTN</name>
<dbReference type="InterPro" id="IPR035992">
    <property type="entry name" value="Ricin_B-like_lectins"/>
</dbReference>
<sequence>MKQAIAITLSLLFALSLWSPAAAAQADAVSPSQVATWAYRNLATGRCLDSNQAGEVYGLACQNSGYQRWEIYERPGVDEFMLVNSETARCLDSNAAGAVYTLPCNFGANQTWRVIFEGNVRMLQNVATGLMLDDNGTKIYTHPRNNSYFQKWAHI</sequence>